<evidence type="ECO:0000313" key="2">
    <source>
        <dbReference type="EMBL" id="MBB5435333.1"/>
    </source>
</evidence>
<name>A0A7W8QSX7_9ACTN</name>
<dbReference type="RefSeq" id="WP_184398062.1">
    <property type="nucleotide sequence ID" value="NZ_BAAAJD010000131.1"/>
</dbReference>
<keyword evidence="1" id="KW-0812">Transmembrane</keyword>
<feature type="transmembrane region" description="Helical" evidence="1">
    <location>
        <begin position="57"/>
        <end position="82"/>
    </location>
</feature>
<dbReference type="AlphaFoldDB" id="A0A7W8QSX7"/>
<accession>A0A7W8QSX7</accession>
<dbReference type="Proteomes" id="UP000572635">
    <property type="component" value="Unassembled WGS sequence"/>
</dbReference>
<protein>
    <submittedName>
        <fullName evidence="2">Steroid 5-alpha reductase family enzyme</fullName>
    </submittedName>
</protein>
<comment type="caution">
    <text evidence="2">The sequence shown here is derived from an EMBL/GenBank/DDBJ whole genome shotgun (WGS) entry which is preliminary data.</text>
</comment>
<dbReference type="Pfam" id="PF19607">
    <property type="entry name" value="DUF6112"/>
    <property type="match status" value="1"/>
</dbReference>
<keyword evidence="1" id="KW-1133">Transmembrane helix</keyword>
<keyword evidence="1" id="KW-0472">Membrane</keyword>
<dbReference type="InterPro" id="IPR046094">
    <property type="entry name" value="DUF6112"/>
</dbReference>
<reference evidence="2 3" key="1">
    <citation type="submission" date="2020-08" db="EMBL/GenBank/DDBJ databases">
        <title>Sequencing the genomes of 1000 actinobacteria strains.</title>
        <authorList>
            <person name="Klenk H.-P."/>
        </authorList>
    </citation>
    <scope>NUCLEOTIDE SEQUENCE [LARGE SCALE GENOMIC DNA]</scope>
    <source>
        <strain evidence="2 3">DSM 44551</strain>
    </source>
</reference>
<feature type="transmembrane region" description="Helical" evidence="1">
    <location>
        <begin position="20"/>
        <end position="45"/>
    </location>
</feature>
<evidence type="ECO:0000313" key="3">
    <source>
        <dbReference type="Proteomes" id="UP000572635"/>
    </source>
</evidence>
<keyword evidence="3" id="KW-1185">Reference proteome</keyword>
<dbReference type="EMBL" id="JACHDB010000002">
    <property type="protein sequence ID" value="MBB5435333.1"/>
    <property type="molecule type" value="Genomic_DNA"/>
</dbReference>
<proteinExistence type="predicted"/>
<organism evidence="2 3">
    <name type="scientific">Nocardiopsis composta</name>
    <dbReference type="NCBI Taxonomy" id="157465"/>
    <lineage>
        <taxon>Bacteria</taxon>
        <taxon>Bacillati</taxon>
        <taxon>Actinomycetota</taxon>
        <taxon>Actinomycetes</taxon>
        <taxon>Streptosporangiales</taxon>
        <taxon>Nocardiopsidaceae</taxon>
        <taxon>Nocardiopsis</taxon>
    </lineage>
</organism>
<sequence>MEVFPDFEGLSGIEDLREVAGAVLMFVLIVAVLMLIVSGVCWAIGSSNGNYQLAARGRAGVFVSFAGAILAGAGVAWLNWLITIGNQL</sequence>
<gene>
    <name evidence="2" type="ORF">HDA36_005481</name>
</gene>
<evidence type="ECO:0000256" key="1">
    <source>
        <dbReference type="SAM" id="Phobius"/>
    </source>
</evidence>